<dbReference type="InterPro" id="IPR053204">
    <property type="entry name" value="Oxopyrrolidines_Biosynth-assoc"/>
</dbReference>
<dbReference type="OrthoDB" id="3350591at2759"/>
<dbReference type="EMBL" id="LASV01000491">
    <property type="protein sequence ID" value="KKA18138.1"/>
    <property type="molecule type" value="Genomic_DNA"/>
</dbReference>
<feature type="region of interest" description="Disordered" evidence="1">
    <location>
        <begin position="1"/>
        <end position="23"/>
    </location>
</feature>
<dbReference type="RefSeq" id="XP_013324750.1">
    <property type="nucleotide sequence ID" value="XM_013469296.1"/>
</dbReference>
<dbReference type="PANTHER" id="PTHR38797">
    <property type="entry name" value="NUCLEAR PORE COMPLEX PROTEIN NUP85-RELATED"/>
    <property type="match status" value="1"/>
</dbReference>
<name>A0A0F4YKM6_RASE3</name>
<evidence type="ECO:0000256" key="1">
    <source>
        <dbReference type="SAM" id="MobiDB-lite"/>
    </source>
</evidence>
<proteinExistence type="predicted"/>
<dbReference type="GeneID" id="25320175"/>
<dbReference type="STRING" id="1408163.A0A0F4YKM6"/>
<accession>A0A0F4YKM6</accession>
<evidence type="ECO:0000313" key="2">
    <source>
        <dbReference type="EMBL" id="KKA18138.1"/>
    </source>
</evidence>
<dbReference type="InterPro" id="IPR022085">
    <property type="entry name" value="OpdG"/>
</dbReference>
<organism evidence="2 3">
    <name type="scientific">Rasamsonia emersonii (strain ATCC 16479 / CBS 393.64 / IMI 116815)</name>
    <dbReference type="NCBI Taxonomy" id="1408163"/>
    <lineage>
        <taxon>Eukaryota</taxon>
        <taxon>Fungi</taxon>
        <taxon>Dikarya</taxon>
        <taxon>Ascomycota</taxon>
        <taxon>Pezizomycotina</taxon>
        <taxon>Eurotiomycetes</taxon>
        <taxon>Eurotiomycetidae</taxon>
        <taxon>Eurotiales</taxon>
        <taxon>Trichocomaceae</taxon>
        <taxon>Rasamsonia</taxon>
    </lineage>
</organism>
<evidence type="ECO:0000313" key="3">
    <source>
        <dbReference type="Proteomes" id="UP000053958"/>
    </source>
</evidence>
<comment type="caution">
    <text evidence="2">The sequence shown here is derived from an EMBL/GenBank/DDBJ whole genome shotgun (WGS) entry which is preliminary data.</text>
</comment>
<gene>
    <name evidence="2" type="ORF">T310_7910</name>
</gene>
<reference evidence="2 3" key="1">
    <citation type="submission" date="2015-04" db="EMBL/GenBank/DDBJ databases">
        <authorList>
            <person name="Heijne W.H."/>
            <person name="Fedorova N.D."/>
            <person name="Nierman W.C."/>
            <person name="Vollebregt A.W."/>
            <person name="Zhao Z."/>
            <person name="Wu L."/>
            <person name="Kumar M."/>
            <person name="Stam H."/>
            <person name="van den Berg M.A."/>
            <person name="Pel H.J."/>
        </authorList>
    </citation>
    <scope>NUCLEOTIDE SEQUENCE [LARGE SCALE GENOMIC DNA]</scope>
    <source>
        <strain evidence="2 3">CBS 393.64</strain>
    </source>
</reference>
<protein>
    <submittedName>
        <fullName evidence="2">Uncharacterized protein</fullName>
    </submittedName>
</protein>
<dbReference type="AlphaFoldDB" id="A0A0F4YKM6"/>
<dbReference type="Proteomes" id="UP000053958">
    <property type="component" value="Unassembled WGS sequence"/>
</dbReference>
<dbReference type="PANTHER" id="PTHR38797:SF4">
    <property type="entry name" value="NUCLEAR PORE COMPLEX PROTEIN NUP85"/>
    <property type="match status" value="1"/>
</dbReference>
<keyword evidence="3" id="KW-1185">Reference proteome</keyword>
<sequence>MSSNPTDNNNNNNSNNDNNNDNVFTTELGHITIEPDDGESYSGKVPTHRQRAIQTILQNTPHEPEQIDALAAEYGWFRGDPAGATYATNKLVELVRALKDHPDPPAPPSPPESWIWSSGTLWSELLLLGPEARECWNDAPRCDDDDGEIPLPEIHAWTNVNAFVARLVKEDVAPLLWVHGRSTTQLDAYVPAAAVWILIAGKELWEGERNDPYRSSEEAGKIWQVNYTDYTIIVFEAYILNTHSLLMRNRNRNTILRFHSILCETNLI</sequence>
<dbReference type="Pfam" id="PF12311">
    <property type="entry name" value="DUF3632"/>
    <property type="match status" value="1"/>
</dbReference>
<feature type="compositionally biased region" description="Low complexity" evidence="1">
    <location>
        <begin position="1"/>
        <end position="22"/>
    </location>
</feature>